<dbReference type="InterPro" id="IPR001314">
    <property type="entry name" value="Peptidase_S1A"/>
</dbReference>
<sequence length="239" mass="25971">MKTAVILLALVAFAAATPLSGRVVGGVNAEEGSAPYQVSLQAGDFHFCGGSILNEYWVLTAAHCLVYDFDVIVGTNKLSEPGERYEVEDTYARPFEQNTLRDDLALVKLLRPIEFNDKVQAIPLGQTHVDGGEVARLTGWGRLGADLDGPNDLQELYTVTLSHKECKKRHSLPVYESQLCTYIAHGQGACNGDSGGPLVVNGELHGVVSWGIPCAVGKPDVFTRVSYYADWIRETMESN</sequence>
<dbReference type="PROSITE" id="PS50240">
    <property type="entry name" value="TRYPSIN_DOM"/>
    <property type="match status" value="1"/>
</dbReference>
<dbReference type="SMART" id="SM00020">
    <property type="entry name" value="Tryp_SPc"/>
    <property type="match status" value="1"/>
</dbReference>
<dbReference type="PROSITE" id="PS00135">
    <property type="entry name" value="TRYPSIN_SER"/>
    <property type="match status" value="1"/>
</dbReference>
<dbReference type="PANTHER" id="PTHR24276:SF98">
    <property type="entry name" value="FI18310P1-RELATED"/>
    <property type="match status" value="1"/>
</dbReference>
<comment type="similarity">
    <text evidence="2">Belongs to the peptidase S1 family.</text>
</comment>
<feature type="domain" description="Peptidase S1" evidence="9">
    <location>
        <begin position="23"/>
        <end position="237"/>
    </location>
</feature>
<dbReference type="GO" id="GO:0005576">
    <property type="term" value="C:extracellular region"/>
    <property type="evidence" value="ECO:0007669"/>
    <property type="project" value="UniProtKB-SubCell"/>
</dbReference>
<dbReference type="InterPro" id="IPR018114">
    <property type="entry name" value="TRYPSIN_HIS"/>
</dbReference>
<feature type="signal peptide" evidence="8">
    <location>
        <begin position="1"/>
        <end position="16"/>
    </location>
</feature>
<evidence type="ECO:0000256" key="6">
    <source>
        <dbReference type="ARBA" id="ARBA00023157"/>
    </source>
</evidence>
<keyword evidence="3 7" id="KW-0645">Protease</keyword>
<dbReference type="FunFam" id="2.40.10.10:FF:000068">
    <property type="entry name" value="transmembrane protease serine 2"/>
    <property type="match status" value="1"/>
</dbReference>
<dbReference type="EMBL" id="GIIL01007816">
    <property type="protein sequence ID" value="NOV51542.1"/>
    <property type="molecule type" value="Transcribed_RNA"/>
</dbReference>
<name>A0A6M2DZC0_XENCH</name>
<keyword evidence="4 7" id="KW-0378">Hydrolase</keyword>
<evidence type="ECO:0000256" key="3">
    <source>
        <dbReference type="ARBA" id="ARBA00022670"/>
    </source>
</evidence>
<dbReference type="PRINTS" id="PR00722">
    <property type="entry name" value="CHYMOTRYPSIN"/>
</dbReference>
<dbReference type="InterPro" id="IPR043504">
    <property type="entry name" value="Peptidase_S1_PA_chymotrypsin"/>
</dbReference>
<dbReference type="Gene3D" id="2.40.10.10">
    <property type="entry name" value="Trypsin-like serine proteases"/>
    <property type="match status" value="2"/>
</dbReference>
<comment type="subcellular location">
    <subcellularLocation>
        <location evidence="1">Secreted</location>
        <location evidence="1">Extracellular space</location>
    </subcellularLocation>
</comment>
<dbReference type="InterPro" id="IPR050430">
    <property type="entry name" value="Peptidase_S1"/>
</dbReference>
<dbReference type="AlphaFoldDB" id="A0A6M2DZC0"/>
<dbReference type="GO" id="GO:0004252">
    <property type="term" value="F:serine-type endopeptidase activity"/>
    <property type="evidence" value="ECO:0007669"/>
    <property type="project" value="InterPro"/>
</dbReference>
<protein>
    <submittedName>
        <fullName evidence="10">Putative trypsin-like serine protease</fullName>
    </submittedName>
</protein>
<evidence type="ECO:0000259" key="9">
    <source>
        <dbReference type="PROSITE" id="PS50240"/>
    </source>
</evidence>
<dbReference type="InterPro" id="IPR009003">
    <property type="entry name" value="Peptidase_S1_PA"/>
</dbReference>
<dbReference type="FunFam" id="2.40.10.10:FF:000036">
    <property type="entry name" value="Trypsin beta"/>
    <property type="match status" value="1"/>
</dbReference>
<dbReference type="CDD" id="cd00190">
    <property type="entry name" value="Tryp_SPc"/>
    <property type="match status" value="1"/>
</dbReference>
<reference evidence="10" key="1">
    <citation type="submission" date="2020-03" db="EMBL/GenBank/DDBJ databases">
        <title>Transcriptomic Profiling of the Digestive Tract of the Rat Flea, Xenopsylla cheopis, Following Blood Feeding and Infection with Yersinia pestis.</title>
        <authorList>
            <person name="Bland D.M."/>
            <person name="Martens C.A."/>
            <person name="Virtaneva K."/>
            <person name="Kanakabandi K."/>
            <person name="Long D."/>
            <person name="Rosenke R."/>
            <person name="Saturday G.A."/>
            <person name="Hoyt F.H."/>
            <person name="Bruno D.P."/>
            <person name="Ribeiro J.M.C."/>
            <person name="Hinnebusch J."/>
        </authorList>
    </citation>
    <scope>NUCLEOTIDE SEQUENCE</scope>
</reference>
<evidence type="ECO:0000256" key="1">
    <source>
        <dbReference type="ARBA" id="ARBA00004239"/>
    </source>
</evidence>
<evidence type="ECO:0000256" key="8">
    <source>
        <dbReference type="SAM" id="SignalP"/>
    </source>
</evidence>
<keyword evidence="6" id="KW-1015">Disulfide bond</keyword>
<feature type="chain" id="PRO_5026914162" evidence="8">
    <location>
        <begin position="17"/>
        <end position="239"/>
    </location>
</feature>
<evidence type="ECO:0000256" key="5">
    <source>
        <dbReference type="ARBA" id="ARBA00022825"/>
    </source>
</evidence>
<organism evidence="10">
    <name type="scientific">Xenopsylla cheopis</name>
    <name type="common">Oriental rat flea</name>
    <name type="synonym">Pulex cheopis</name>
    <dbReference type="NCBI Taxonomy" id="163159"/>
    <lineage>
        <taxon>Eukaryota</taxon>
        <taxon>Metazoa</taxon>
        <taxon>Ecdysozoa</taxon>
        <taxon>Arthropoda</taxon>
        <taxon>Hexapoda</taxon>
        <taxon>Insecta</taxon>
        <taxon>Pterygota</taxon>
        <taxon>Neoptera</taxon>
        <taxon>Endopterygota</taxon>
        <taxon>Siphonaptera</taxon>
        <taxon>Pulicidae</taxon>
        <taxon>Xenopsyllinae</taxon>
        <taxon>Xenopsylla</taxon>
    </lineage>
</organism>
<dbReference type="SUPFAM" id="SSF50494">
    <property type="entry name" value="Trypsin-like serine proteases"/>
    <property type="match status" value="1"/>
</dbReference>
<dbReference type="PANTHER" id="PTHR24276">
    <property type="entry name" value="POLYSERASE-RELATED"/>
    <property type="match status" value="1"/>
</dbReference>
<dbReference type="InterPro" id="IPR033116">
    <property type="entry name" value="TRYPSIN_SER"/>
</dbReference>
<evidence type="ECO:0000313" key="10">
    <source>
        <dbReference type="EMBL" id="NOV51542.1"/>
    </source>
</evidence>
<dbReference type="Pfam" id="PF00089">
    <property type="entry name" value="Trypsin"/>
    <property type="match status" value="1"/>
</dbReference>
<keyword evidence="5 7" id="KW-0720">Serine protease</keyword>
<dbReference type="InterPro" id="IPR001254">
    <property type="entry name" value="Trypsin_dom"/>
</dbReference>
<proteinExistence type="inferred from homology"/>
<evidence type="ECO:0000256" key="7">
    <source>
        <dbReference type="RuleBase" id="RU363034"/>
    </source>
</evidence>
<evidence type="ECO:0000256" key="4">
    <source>
        <dbReference type="ARBA" id="ARBA00022801"/>
    </source>
</evidence>
<keyword evidence="8" id="KW-0732">Signal</keyword>
<evidence type="ECO:0000256" key="2">
    <source>
        <dbReference type="ARBA" id="ARBA00007664"/>
    </source>
</evidence>
<dbReference type="GO" id="GO:0006508">
    <property type="term" value="P:proteolysis"/>
    <property type="evidence" value="ECO:0007669"/>
    <property type="project" value="UniProtKB-KW"/>
</dbReference>
<accession>A0A6M2DZC0</accession>
<dbReference type="PROSITE" id="PS00134">
    <property type="entry name" value="TRYPSIN_HIS"/>
    <property type="match status" value="1"/>
</dbReference>